<gene>
    <name evidence="7" type="primary">aroK</name>
    <name evidence="8" type="ORF">AW14_14120</name>
</gene>
<keyword evidence="4 7" id="KW-0418">Kinase</keyword>
<protein>
    <recommendedName>
        <fullName evidence="7">Shikimate kinase</fullName>
        <shortName evidence="7">SK</shortName>
        <ecNumber evidence="7">2.7.1.71</ecNumber>
    </recommendedName>
</protein>
<dbReference type="GO" id="GO:0008652">
    <property type="term" value="P:amino acid biosynthetic process"/>
    <property type="evidence" value="ECO:0007669"/>
    <property type="project" value="UniProtKB-KW"/>
</dbReference>
<evidence type="ECO:0000256" key="1">
    <source>
        <dbReference type="ARBA" id="ARBA00022605"/>
    </source>
</evidence>
<dbReference type="HOGENOM" id="CLU_057607_4_0_10"/>
<comment type="function">
    <text evidence="7">Catalyzes the specific phosphorylation of the 3-hydroxyl group of shikimic acid using ATP as a cosubstrate.</text>
</comment>
<keyword evidence="1 7" id="KW-0028">Amino-acid biosynthesis</keyword>
<dbReference type="Pfam" id="PF01202">
    <property type="entry name" value="SKI"/>
    <property type="match status" value="1"/>
</dbReference>
<comment type="similarity">
    <text evidence="7">Belongs to the shikimate kinase family.</text>
</comment>
<feature type="binding site" evidence="7">
    <location>
        <position position="56"/>
    </location>
    <ligand>
        <name>substrate</name>
    </ligand>
</feature>
<name>A0A0C5WHG5_9FLAO</name>
<evidence type="ECO:0000256" key="3">
    <source>
        <dbReference type="ARBA" id="ARBA00022741"/>
    </source>
</evidence>
<dbReference type="GO" id="GO:0000287">
    <property type="term" value="F:magnesium ion binding"/>
    <property type="evidence" value="ECO:0007669"/>
    <property type="project" value="UniProtKB-UniRule"/>
</dbReference>
<dbReference type="AlphaFoldDB" id="A0A0C5WHG5"/>
<dbReference type="GO" id="GO:0009423">
    <property type="term" value="P:chorismate biosynthetic process"/>
    <property type="evidence" value="ECO:0007669"/>
    <property type="project" value="UniProtKB-UniRule"/>
</dbReference>
<feature type="binding site" evidence="7">
    <location>
        <position position="32"/>
    </location>
    <ligand>
        <name>substrate</name>
    </ligand>
</feature>
<feature type="binding site" evidence="7">
    <location>
        <position position="120"/>
    </location>
    <ligand>
        <name>ATP</name>
        <dbReference type="ChEBI" id="CHEBI:30616"/>
    </ligand>
</feature>
<evidence type="ECO:0000256" key="7">
    <source>
        <dbReference type="HAMAP-Rule" id="MF_00109"/>
    </source>
</evidence>
<dbReference type="OrthoDB" id="9800332at2"/>
<dbReference type="RefSeq" id="WP_044639323.1">
    <property type="nucleotide sequence ID" value="NZ_CP007202.1"/>
</dbReference>
<dbReference type="Proteomes" id="UP000032229">
    <property type="component" value="Chromosome"/>
</dbReference>
<evidence type="ECO:0000256" key="5">
    <source>
        <dbReference type="ARBA" id="ARBA00022840"/>
    </source>
</evidence>
<dbReference type="STRING" id="1454006.AW14_14120"/>
<keyword evidence="9" id="KW-1185">Reference proteome</keyword>
<dbReference type="GO" id="GO:0005829">
    <property type="term" value="C:cytosol"/>
    <property type="evidence" value="ECO:0007669"/>
    <property type="project" value="TreeGrafter"/>
</dbReference>
<feature type="binding site" evidence="7">
    <location>
        <position position="14"/>
    </location>
    <ligand>
        <name>Mg(2+)</name>
        <dbReference type="ChEBI" id="CHEBI:18420"/>
    </ligand>
</feature>
<feature type="binding site" evidence="7">
    <location>
        <begin position="10"/>
        <end position="15"/>
    </location>
    <ligand>
        <name>ATP</name>
        <dbReference type="ChEBI" id="CHEBI:30616"/>
    </ligand>
</feature>
<keyword evidence="2 7" id="KW-0808">Transferase</keyword>
<dbReference type="PANTHER" id="PTHR21087:SF16">
    <property type="entry name" value="SHIKIMATE KINASE 1, CHLOROPLASTIC"/>
    <property type="match status" value="1"/>
</dbReference>
<keyword evidence="7" id="KW-0963">Cytoplasm</keyword>
<comment type="catalytic activity">
    <reaction evidence="7">
        <text>shikimate + ATP = 3-phosphoshikimate + ADP + H(+)</text>
        <dbReference type="Rhea" id="RHEA:13121"/>
        <dbReference type="ChEBI" id="CHEBI:15378"/>
        <dbReference type="ChEBI" id="CHEBI:30616"/>
        <dbReference type="ChEBI" id="CHEBI:36208"/>
        <dbReference type="ChEBI" id="CHEBI:145989"/>
        <dbReference type="ChEBI" id="CHEBI:456216"/>
        <dbReference type="EC" id="2.7.1.71"/>
    </reaction>
</comment>
<feature type="binding site" evidence="7">
    <location>
        <position position="79"/>
    </location>
    <ligand>
        <name>substrate</name>
    </ligand>
</feature>
<dbReference type="EMBL" id="CP007202">
    <property type="protein sequence ID" value="AJR04604.1"/>
    <property type="molecule type" value="Genomic_DNA"/>
</dbReference>
<comment type="caution">
    <text evidence="7">Lacks conserved residue(s) required for the propagation of feature annotation.</text>
</comment>
<dbReference type="InterPro" id="IPR000623">
    <property type="entry name" value="Shikimate_kinase/TSH1"/>
</dbReference>
<sequence>MILILIGYMASGKSTLGRILSKKLNYDFLDLDDYIENEEKTTVSDIFKSKGEIYFRKAETKYLMHILENKTNLIVSLGGGTPCYNNNMSLILEAKHAKSIYLKASIPTLVTRLNKEKSKRPLIAHIETDELLTEFIGKHLFERNQFYSQANITVSTDNKTETEIIEDLVLKLF</sequence>
<dbReference type="GO" id="GO:0005524">
    <property type="term" value="F:ATP binding"/>
    <property type="evidence" value="ECO:0007669"/>
    <property type="project" value="UniProtKB-UniRule"/>
</dbReference>
<evidence type="ECO:0000256" key="4">
    <source>
        <dbReference type="ARBA" id="ARBA00022777"/>
    </source>
</evidence>
<dbReference type="GO" id="GO:0009073">
    <property type="term" value="P:aromatic amino acid family biosynthetic process"/>
    <property type="evidence" value="ECO:0007669"/>
    <property type="project" value="UniProtKB-KW"/>
</dbReference>
<comment type="cofactor">
    <cofactor evidence="7">
        <name>Mg(2+)</name>
        <dbReference type="ChEBI" id="CHEBI:18420"/>
    </cofactor>
    <text evidence="7">Binds 1 Mg(2+) ion per subunit.</text>
</comment>
<dbReference type="SUPFAM" id="SSF52540">
    <property type="entry name" value="P-loop containing nucleoside triphosphate hydrolases"/>
    <property type="match status" value="1"/>
</dbReference>
<comment type="subunit">
    <text evidence="7">Monomer.</text>
</comment>
<keyword evidence="5 7" id="KW-0067">ATP-binding</keyword>
<reference evidence="8 9" key="1">
    <citation type="submission" date="2014-02" db="EMBL/GenBank/DDBJ databases">
        <authorList>
            <person name="Young C.-C."/>
            <person name="Hameed A."/>
            <person name="Huang H.-C."/>
            <person name="Shahina M."/>
        </authorList>
    </citation>
    <scope>NUCLEOTIDE SEQUENCE [LARGE SCALE GENOMIC DNA]</scope>
    <source>
        <strain evidence="8 9">CC-SAMT-1</strain>
    </source>
</reference>
<evidence type="ECO:0000256" key="2">
    <source>
        <dbReference type="ARBA" id="ARBA00022679"/>
    </source>
</evidence>
<keyword evidence="6 7" id="KW-0057">Aromatic amino acid biosynthesis</keyword>
<keyword evidence="3 7" id="KW-0547">Nucleotide-binding</keyword>
<keyword evidence="7" id="KW-0479">Metal-binding</keyword>
<dbReference type="KEGG" id="sze:AW14_14120"/>
<comment type="pathway">
    <text evidence="7">Metabolic intermediate biosynthesis; chorismate biosynthesis; chorismate from D-erythrose 4-phosphate and phosphoenolpyruvate: step 5/7.</text>
</comment>
<dbReference type="Gene3D" id="3.40.50.300">
    <property type="entry name" value="P-loop containing nucleotide triphosphate hydrolases"/>
    <property type="match status" value="1"/>
</dbReference>
<dbReference type="PANTHER" id="PTHR21087">
    <property type="entry name" value="SHIKIMATE KINASE"/>
    <property type="match status" value="1"/>
</dbReference>
<dbReference type="InterPro" id="IPR027417">
    <property type="entry name" value="P-loop_NTPase"/>
</dbReference>
<dbReference type="InterPro" id="IPR031322">
    <property type="entry name" value="Shikimate/glucono_kinase"/>
</dbReference>
<dbReference type="HAMAP" id="MF_00109">
    <property type="entry name" value="Shikimate_kinase"/>
    <property type="match status" value="1"/>
</dbReference>
<dbReference type="GO" id="GO:0004765">
    <property type="term" value="F:shikimate kinase activity"/>
    <property type="evidence" value="ECO:0007669"/>
    <property type="project" value="UniProtKB-UniRule"/>
</dbReference>
<keyword evidence="7" id="KW-0460">Magnesium</keyword>
<evidence type="ECO:0000313" key="8">
    <source>
        <dbReference type="EMBL" id="AJR04604.1"/>
    </source>
</evidence>
<dbReference type="EC" id="2.7.1.71" evidence="7"/>
<dbReference type="UniPathway" id="UPA00053">
    <property type="reaction ID" value="UER00088"/>
</dbReference>
<dbReference type="PATRIC" id="fig|1454006.5.peg.2797"/>
<proteinExistence type="inferred from homology"/>
<accession>A0A0C5WHG5</accession>
<dbReference type="CDD" id="cd00464">
    <property type="entry name" value="SK"/>
    <property type="match status" value="1"/>
</dbReference>
<organism evidence="8 9">
    <name type="scientific">Siansivirga zeaxanthinifaciens CC-SAMT-1</name>
    <dbReference type="NCBI Taxonomy" id="1454006"/>
    <lineage>
        <taxon>Bacteria</taxon>
        <taxon>Pseudomonadati</taxon>
        <taxon>Bacteroidota</taxon>
        <taxon>Flavobacteriia</taxon>
        <taxon>Flavobacteriales</taxon>
        <taxon>Flavobacteriaceae</taxon>
        <taxon>Siansivirga</taxon>
    </lineage>
</organism>
<feature type="binding site" evidence="7">
    <location>
        <position position="143"/>
    </location>
    <ligand>
        <name>substrate</name>
    </ligand>
</feature>
<evidence type="ECO:0000256" key="6">
    <source>
        <dbReference type="ARBA" id="ARBA00023141"/>
    </source>
</evidence>
<dbReference type="PRINTS" id="PR01100">
    <property type="entry name" value="SHIKIMTKNASE"/>
</dbReference>
<comment type="subcellular location">
    <subcellularLocation>
        <location evidence="7">Cytoplasm</location>
    </subcellularLocation>
</comment>
<evidence type="ECO:0000313" key="9">
    <source>
        <dbReference type="Proteomes" id="UP000032229"/>
    </source>
</evidence>